<reference evidence="1 2" key="1">
    <citation type="journal article" date="2016" name="Nat. Commun.">
        <title>Thousands of microbial genomes shed light on interconnected biogeochemical processes in an aquifer system.</title>
        <authorList>
            <person name="Anantharaman K."/>
            <person name="Brown C.T."/>
            <person name="Hug L.A."/>
            <person name="Sharon I."/>
            <person name="Castelle C.J."/>
            <person name="Probst A.J."/>
            <person name="Thomas B.C."/>
            <person name="Singh A."/>
            <person name="Wilkins M.J."/>
            <person name="Karaoz U."/>
            <person name="Brodie E.L."/>
            <person name="Williams K.H."/>
            <person name="Hubbard S.S."/>
            <person name="Banfield J.F."/>
        </authorList>
    </citation>
    <scope>NUCLEOTIDE SEQUENCE [LARGE SCALE GENOMIC DNA]</scope>
</reference>
<comment type="caution">
    <text evidence="1">The sequence shown here is derived from an EMBL/GenBank/DDBJ whole genome shotgun (WGS) entry which is preliminary data.</text>
</comment>
<gene>
    <name evidence="1" type="ORF">A2318_03205</name>
</gene>
<dbReference type="EMBL" id="MGFD01000004">
    <property type="protein sequence ID" value="OGL99720.1"/>
    <property type="molecule type" value="Genomic_DNA"/>
</dbReference>
<dbReference type="Proteomes" id="UP000177331">
    <property type="component" value="Unassembled WGS sequence"/>
</dbReference>
<dbReference type="STRING" id="1802421.A2318_03205"/>
<evidence type="ECO:0000313" key="1">
    <source>
        <dbReference type="EMBL" id="OGL99720.1"/>
    </source>
</evidence>
<evidence type="ECO:0000313" key="2">
    <source>
        <dbReference type="Proteomes" id="UP000177331"/>
    </source>
</evidence>
<protein>
    <submittedName>
        <fullName evidence="1">Uncharacterized protein</fullName>
    </submittedName>
</protein>
<accession>A0A1F7WA95</accession>
<proteinExistence type="predicted"/>
<dbReference type="AlphaFoldDB" id="A0A1F7WA95"/>
<name>A0A1F7WA95_9BACT</name>
<organism evidence="1 2">
    <name type="scientific">Candidatus Uhrbacteria bacterium RIFOXYB2_FULL_45_11</name>
    <dbReference type="NCBI Taxonomy" id="1802421"/>
    <lineage>
        <taxon>Bacteria</taxon>
        <taxon>Candidatus Uhriibacteriota</taxon>
    </lineage>
</organism>
<sequence>MKLNTSTTKASRGVLMFLQTESHHRPFSRTQQIANQIRNKELMAMCIIRFEAAQCNPSMVELARRCKRALAADLSPEFEVVFIGLEEKCNTHLTEWRARHHLHTLGDWARTLHTLLAPGSDNCPNCGLATFANPETIPIFCEACGANPGTVFENAGGVFCDRST</sequence>